<keyword evidence="1" id="KW-0143">Chaperone</keyword>
<dbReference type="GO" id="GO:0005783">
    <property type="term" value="C:endoplasmic reticulum"/>
    <property type="evidence" value="ECO:0007669"/>
    <property type="project" value="TreeGrafter"/>
</dbReference>
<name>A0A1W0WAA3_HYPEX</name>
<dbReference type="SUPFAM" id="SSF46565">
    <property type="entry name" value="Chaperone J-domain"/>
    <property type="match status" value="1"/>
</dbReference>
<dbReference type="AlphaFoldDB" id="A0A1W0WAA3"/>
<comment type="caution">
    <text evidence="8">The sequence shown here is derived from an EMBL/GenBank/DDBJ whole genome shotgun (WGS) entry which is preliminary data.</text>
</comment>
<proteinExistence type="predicted"/>
<dbReference type="Proteomes" id="UP000192578">
    <property type="component" value="Unassembled WGS sequence"/>
</dbReference>
<comment type="subunit">
    <text evidence="5">Interacts with HSPA5/BiP; interaction is direct. Interacts with ERN1/IRE1 (via the luminal region). Interacts with DERL1.</text>
</comment>
<dbReference type="InterPro" id="IPR051948">
    <property type="entry name" value="Hsp70_co-chaperone_J-domain"/>
</dbReference>
<organism evidence="8 9">
    <name type="scientific">Hypsibius exemplaris</name>
    <name type="common">Freshwater tardigrade</name>
    <dbReference type="NCBI Taxonomy" id="2072580"/>
    <lineage>
        <taxon>Eukaryota</taxon>
        <taxon>Metazoa</taxon>
        <taxon>Ecdysozoa</taxon>
        <taxon>Tardigrada</taxon>
        <taxon>Eutardigrada</taxon>
        <taxon>Parachela</taxon>
        <taxon>Hypsibioidea</taxon>
        <taxon>Hypsibiidae</taxon>
        <taxon>Hypsibius</taxon>
    </lineage>
</organism>
<evidence type="ECO:0000256" key="4">
    <source>
        <dbReference type="ARBA" id="ARBA00045428"/>
    </source>
</evidence>
<evidence type="ECO:0000313" key="8">
    <source>
        <dbReference type="EMBL" id="OQV12092.1"/>
    </source>
</evidence>
<protein>
    <recommendedName>
        <fullName evidence="2">DnaJ homolog subfamily B member 9</fullName>
    </recommendedName>
    <alternativeName>
        <fullName evidence="3">Endoplasmic reticulum DNA J domain-containing protein 4</fullName>
    </alternativeName>
</protein>
<dbReference type="InterPro" id="IPR001623">
    <property type="entry name" value="DnaJ_domain"/>
</dbReference>
<dbReference type="PRINTS" id="PR00625">
    <property type="entry name" value="JDOMAIN"/>
</dbReference>
<feature type="signal peptide" evidence="6">
    <location>
        <begin position="1"/>
        <end position="26"/>
    </location>
</feature>
<dbReference type="SMART" id="SM00271">
    <property type="entry name" value="DnaJ"/>
    <property type="match status" value="1"/>
</dbReference>
<dbReference type="Gene3D" id="1.10.287.110">
    <property type="entry name" value="DnaJ domain"/>
    <property type="match status" value="1"/>
</dbReference>
<evidence type="ECO:0000256" key="1">
    <source>
        <dbReference type="ARBA" id="ARBA00023186"/>
    </source>
</evidence>
<evidence type="ECO:0000313" key="9">
    <source>
        <dbReference type="Proteomes" id="UP000192578"/>
    </source>
</evidence>
<dbReference type="PANTHER" id="PTHR44360">
    <property type="entry name" value="DNAJ HOMOLOG SUBFAMILY B MEMBER 9"/>
    <property type="match status" value="1"/>
</dbReference>
<evidence type="ECO:0000259" key="7">
    <source>
        <dbReference type="PROSITE" id="PS50076"/>
    </source>
</evidence>
<dbReference type="InterPro" id="IPR036869">
    <property type="entry name" value="J_dom_sf"/>
</dbReference>
<evidence type="ECO:0000256" key="2">
    <source>
        <dbReference type="ARBA" id="ARBA00040158"/>
    </source>
</evidence>
<comment type="function">
    <text evidence="4">Co-chaperone for Hsp70 protein HSPA5/BiP that acts as a key repressor of the ERN1/IRE1-mediated unfolded protein response (UPR). J domain-containing co-chaperones stimulate the ATPase activity of Hsp70 proteins and are required for efficient substrate recognition by Hsp70 proteins. In the unstressed endoplasmic reticulum, interacts with the luminal region of ERN1/IRE1 and selectively recruits HSPA5/BiP: HSPA5/BiP disrupts the dimerization of the active ERN1/IRE1 luminal region, thereby inactivating ERN1/IRE1. Also involved in endoplasmic reticulum-associated degradation (ERAD) of misfolded proteins. Required for survival of B-cell progenitors and normal antibody production.</text>
</comment>
<dbReference type="CDD" id="cd06257">
    <property type="entry name" value="DnaJ"/>
    <property type="match status" value="1"/>
</dbReference>
<evidence type="ECO:0000256" key="6">
    <source>
        <dbReference type="SAM" id="SignalP"/>
    </source>
</evidence>
<gene>
    <name evidence="8" type="ORF">BV898_13651</name>
</gene>
<dbReference type="Pfam" id="PF00226">
    <property type="entry name" value="DnaJ"/>
    <property type="match status" value="1"/>
</dbReference>
<dbReference type="EMBL" id="MTYJ01000154">
    <property type="protein sequence ID" value="OQV12092.1"/>
    <property type="molecule type" value="Genomic_DNA"/>
</dbReference>
<evidence type="ECO:0000256" key="3">
    <source>
        <dbReference type="ARBA" id="ARBA00041533"/>
    </source>
</evidence>
<feature type="domain" description="J" evidence="7">
    <location>
        <begin position="32"/>
        <end position="96"/>
    </location>
</feature>
<keyword evidence="6" id="KW-0732">Signal</keyword>
<dbReference type="PANTHER" id="PTHR44360:SF1">
    <property type="entry name" value="DNAJ HOMOLOG SUBFAMILY B MEMBER 9"/>
    <property type="match status" value="1"/>
</dbReference>
<dbReference type="PROSITE" id="PS00636">
    <property type="entry name" value="DNAJ_1"/>
    <property type="match status" value="1"/>
</dbReference>
<keyword evidence="9" id="KW-1185">Reference proteome</keyword>
<dbReference type="OrthoDB" id="552049at2759"/>
<evidence type="ECO:0000256" key="5">
    <source>
        <dbReference type="ARBA" id="ARBA00046365"/>
    </source>
</evidence>
<dbReference type="PROSITE" id="PS50076">
    <property type="entry name" value="DNAJ_2"/>
    <property type="match status" value="1"/>
</dbReference>
<dbReference type="GO" id="GO:0051787">
    <property type="term" value="F:misfolded protein binding"/>
    <property type="evidence" value="ECO:0007669"/>
    <property type="project" value="TreeGrafter"/>
</dbReference>
<feature type="chain" id="PRO_5010691479" description="DnaJ homolog subfamily B member 9" evidence="6">
    <location>
        <begin position="27"/>
        <end position="271"/>
    </location>
</feature>
<sequence>MKIHNALTAVILAVFLVSLNLDGVDGAAKEANLYKILGLKKTATEKDIKKAFRKLALKYHPDRNKDKNAEEKFREIARAYEVLSDATKRKQYDLMGDDTFQQHRRQEQQNSANGRQDFHFNTKEFFKHFDRGFRNYQQGQRQSSKTKFSFGGPGFEHFSFDDLFADNEEIPNPYGKAYEQQHTHSHSGFGGAFPNFQMPGFDFGGGMNVPSYDSMFGGNPHSADRHMERHFAHAHAGQGPQGYHSHEAHQGNCRTFTEKRGNTVSTRTSCG</sequence>
<accession>A0A1W0WAA3</accession>
<reference evidence="9" key="1">
    <citation type="submission" date="2017-01" db="EMBL/GenBank/DDBJ databases">
        <title>Comparative genomics of anhydrobiosis in the tardigrade Hypsibius dujardini.</title>
        <authorList>
            <person name="Yoshida Y."/>
            <person name="Koutsovoulos G."/>
            <person name="Laetsch D."/>
            <person name="Stevens L."/>
            <person name="Kumar S."/>
            <person name="Horikawa D."/>
            <person name="Ishino K."/>
            <person name="Komine S."/>
            <person name="Tomita M."/>
            <person name="Blaxter M."/>
            <person name="Arakawa K."/>
        </authorList>
    </citation>
    <scope>NUCLEOTIDE SEQUENCE [LARGE SCALE GENOMIC DNA]</scope>
    <source>
        <strain evidence="9">Z151</strain>
    </source>
</reference>
<dbReference type="GO" id="GO:0036503">
    <property type="term" value="P:ERAD pathway"/>
    <property type="evidence" value="ECO:0007669"/>
    <property type="project" value="TreeGrafter"/>
</dbReference>
<dbReference type="GO" id="GO:0051087">
    <property type="term" value="F:protein-folding chaperone binding"/>
    <property type="evidence" value="ECO:0007669"/>
    <property type="project" value="TreeGrafter"/>
</dbReference>
<dbReference type="InterPro" id="IPR018253">
    <property type="entry name" value="DnaJ_domain_CS"/>
</dbReference>